<evidence type="ECO:0000313" key="2">
    <source>
        <dbReference type="EMBL" id="ALJ92328.1"/>
    </source>
</evidence>
<dbReference type="EMBL" id="CP010826">
    <property type="protein sequence ID" value="ALJ92328.1"/>
    <property type="molecule type" value="Genomic_DNA"/>
</dbReference>
<sequence length="73" mass="7346">MGKRLVLGVGLASPLPSCPLDKPGQKAWGQDGGLGAPGTPSFAPWDVGADHEPEGVPKARKSFPPEGGEEAAA</sequence>
<evidence type="ECO:0000313" key="3">
    <source>
        <dbReference type="Proteomes" id="UP000058660"/>
    </source>
</evidence>
<proteinExistence type="predicted"/>
<geneLocation type="plasmid" evidence="2 3">
    <name>pTA78</name>
</geneLocation>
<feature type="region of interest" description="Disordered" evidence="1">
    <location>
        <begin position="13"/>
        <end position="73"/>
    </location>
</feature>
<dbReference type="Proteomes" id="UP000058660">
    <property type="component" value="Plasmid pTA78"/>
</dbReference>
<feature type="compositionally biased region" description="Basic and acidic residues" evidence="1">
    <location>
        <begin position="48"/>
        <end position="57"/>
    </location>
</feature>
<evidence type="ECO:0008006" key="4">
    <source>
        <dbReference type="Google" id="ProtNLM"/>
    </source>
</evidence>
<gene>
    <name evidence="2" type="ORF">TO73_2807</name>
</gene>
<organism evidence="2 3">
    <name type="scientific">Thermus aquaticus (strain ATCC BAA-2747 / Y51MC23)</name>
    <dbReference type="NCBI Taxonomy" id="498848"/>
    <lineage>
        <taxon>Bacteria</taxon>
        <taxon>Thermotogati</taxon>
        <taxon>Deinococcota</taxon>
        <taxon>Deinococci</taxon>
        <taxon>Thermales</taxon>
        <taxon>Thermaceae</taxon>
        <taxon>Thermus</taxon>
    </lineage>
</organism>
<reference evidence="3" key="1">
    <citation type="journal article" date="2015" name="PLoS ONE">
        <title>Complete Genome Sequence of Thermus aquaticus Y51MC23.</title>
        <authorList>
            <person name="Brumm P.J."/>
            <person name="Monsma S."/>
            <person name="Keough B."/>
            <person name="Jasinovica S."/>
            <person name="Ferguson E."/>
            <person name="Schoenfeld T."/>
            <person name="Lodes M."/>
            <person name="Mead D.A."/>
        </authorList>
    </citation>
    <scope>NUCLEOTIDE SEQUENCE [LARGE SCALE GENOMIC DNA]</scope>
    <source>
        <strain evidence="3">BAA-2747 / Y51MC23</strain>
    </source>
</reference>
<accession>A0ABN4IMX6</accession>
<protein>
    <recommendedName>
        <fullName evidence="4">Secreted protein</fullName>
    </recommendedName>
</protein>
<keyword evidence="2" id="KW-0614">Plasmid</keyword>
<keyword evidence="3" id="KW-1185">Reference proteome</keyword>
<name>A0ABN4IMX6_THEA5</name>
<evidence type="ECO:0000256" key="1">
    <source>
        <dbReference type="SAM" id="MobiDB-lite"/>
    </source>
</evidence>